<comment type="caution">
    <text evidence="6">The sequence shown here is derived from an EMBL/GenBank/DDBJ whole genome shotgun (WGS) entry which is preliminary data.</text>
</comment>
<evidence type="ECO:0000256" key="3">
    <source>
        <dbReference type="ARBA" id="ARBA00023027"/>
    </source>
</evidence>
<evidence type="ECO:0000259" key="5">
    <source>
        <dbReference type="Pfam" id="PF01370"/>
    </source>
</evidence>
<organism evidence="6">
    <name type="scientific">marine sediment metagenome</name>
    <dbReference type="NCBI Taxonomy" id="412755"/>
    <lineage>
        <taxon>unclassified sequences</taxon>
        <taxon>metagenomes</taxon>
        <taxon>ecological metagenomes</taxon>
    </lineage>
</organism>
<evidence type="ECO:0000256" key="1">
    <source>
        <dbReference type="ARBA" id="ARBA00001911"/>
    </source>
</evidence>
<feature type="non-terminal residue" evidence="6">
    <location>
        <position position="1"/>
    </location>
</feature>
<dbReference type="SUPFAM" id="SSF51735">
    <property type="entry name" value="NAD(P)-binding Rossmann-fold domains"/>
    <property type="match status" value="1"/>
</dbReference>
<dbReference type="GO" id="GO:0048040">
    <property type="term" value="F:UDP-glucuronate decarboxylase activity"/>
    <property type="evidence" value="ECO:0007669"/>
    <property type="project" value="TreeGrafter"/>
</dbReference>
<dbReference type="Gene3D" id="3.40.50.720">
    <property type="entry name" value="NAD(P)-binding Rossmann-like Domain"/>
    <property type="match status" value="1"/>
</dbReference>
<reference evidence="6" key="1">
    <citation type="journal article" date="2014" name="Front. Microbiol.">
        <title>High frequency of phylogenetically diverse reductive dehalogenase-homologous genes in deep subseafloor sedimentary metagenomes.</title>
        <authorList>
            <person name="Kawai M."/>
            <person name="Futagami T."/>
            <person name="Toyoda A."/>
            <person name="Takaki Y."/>
            <person name="Nishi S."/>
            <person name="Hori S."/>
            <person name="Arai W."/>
            <person name="Tsubouchi T."/>
            <person name="Morono Y."/>
            <person name="Uchiyama I."/>
            <person name="Ito T."/>
            <person name="Fujiyama A."/>
            <person name="Inagaki F."/>
            <person name="Takami H."/>
        </authorList>
    </citation>
    <scope>NUCLEOTIDE SEQUENCE</scope>
    <source>
        <strain evidence="6">Expedition CK06-06</strain>
    </source>
</reference>
<dbReference type="InterPro" id="IPR001509">
    <property type="entry name" value="Epimerase_deHydtase"/>
</dbReference>
<dbReference type="PANTHER" id="PTHR43078:SF6">
    <property type="entry name" value="UDP-GLUCURONIC ACID DECARBOXYLASE 1"/>
    <property type="match status" value="1"/>
</dbReference>
<evidence type="ECO:0000256" key="2">
    <source>
        <dbReference type="ARBA" id="ARBA00022793"/>
    </source>
</evidence>
<dbReference type="UniPathway" id="UPA00796">
    <property type="reaction ID" value="UER00771"/>
</dbReference>
<name>X1HDI6_9ZZZZ</name>
<dbReference type="GO" id="GO:0070403">
    <property type="term" value="F:NAD+ binding"/>
    <property type="evidence" value="ECO:0007669"/>
    <property type="project" value="InterPro"/>
</dbReference>
<keyword evidence="4" id="KW-0456">Lyase</keyword>
<accession>X1HDI6</accession>
<protein>
    <recommendedName>
        <fullName evidence="5">NAD-dependent epimerase/dehydratase domain-containing protein</fullName>
    </recommendedName>
</protein>
<dbReference type="Pfam" id="PF01370">
    <property type="entry name" value="Epimerase"/>
    <property type="match status" value="1"/>
</dbReference>
<gene>
    <name evidence="6" type="ORF">S03H2_37882</name>
</gene>
<dbReference type="InterPro" id="IPR036291">
    <property type="entry name" value="NAD(P)-bd_dom_sf"/>
</dbReference>
<feature type="domain" description="NAD-dependent epimerase/dehydratase" evidence="5">
    <location>
        <begin position="5"/>
        <end position="53"/>
    </location>
</feature>
<evidence type="ECO:0000313" key="6">
    <source>
        <dbReference type="EMBL" id="GAH51909.1"/>
    </source>
</evidence>
<comment type="cofactor">
    <cofactor evidence="1">
        <name>NAD(+)</name>
        <dbReference type="ChEBI" id="CHEBI:57540"/>
    </cofactor>
</comment>
<dbReference type="EMBL" id="BARU01023333">
    <property type="protein sequence ID" value="GAH51909.1"/>
    <property type="molecule type" value="Genomic_DNA"/>
</dbReference>
<dbReference type="GO" id="GO:0033320">
    <property type="term" value="P:UDP-D-xylose biosynthetic process"/>
    <property type="evidence" value="ECO:0007669"/>
    <property type="project" value="UniProtKB-UniPathway"/>
</dbReference>
<dbReference type="AlphaFoldDB" id="X1HDI6"/>
<evidence type="ECO:0000256" key="4">
    <source>
        <dbReference type="ARBA" id="ARBA00023239"/>
    </source>
</evidence>
<dbReference type="InterPro" id="IPR044516">
    <property type="entry name" value="UXS-like"/>
</dbReference>
<keyword evidence="2" id="KW-0210">Decarboxylase</keyword>
<dbReference type="GO" id="GO:0005737">
    <property type="term" value="C:cytoplasm"/>
    <property type="evidence" value="ECO:0007669"/>
    <property type="project" value="TreeGrafter"/>
</dbReference>
<proteinExistence type="predicted"/>
<dbReference type="GO" id="GO:0042732">
    <property type="term" value="P:D-xylose metabolic process"/>
    <property type="evidence" value="ECO:0007669"/>
    <property type="project" value="InterPro"/>
</dbReference>
<sequence>GERMRGGDGRVIPAFITQALHNRPLPIFGDGSQTRSFCFIDDMVDAITRVVKLDYSMPINLGNPGEYTILELAEIVKRLCSSKSRYEYFPLPHSDPKKRKPDITKAKKMLDWKPKIDLEQGLKKTIDWFKKENSDISDTSQIEHYSVIRSQIKEI</sequence>
<keyword evidence="3" id="KW-0520">NAD</keyword>
<dbReference type="PANTHER" id="PTHR43078">
    <property type="entry name" value="UDP-GLUCURONIC ACID DECARBOXYLASE-RELATED"/>
    <property type="match status" value="1"/>
</dbReference>